<evidence type="ECO:0000259" key="10">
    <source>
        <dbReference type="PROSITE" id="PS50026"/>
    </source>
</evidence>
<evidence type="ECO:0000256" key="7">
    <source>
        <dbReference type="SAM" id="Phobius"/>
    </source>
</evidence>
<dbReference type="InterPro" id="IPR000152">
    <property type="entry name" value="EGF-type_Asp/Asn_hydroxyl_site"/>
</dbReference>
<evidence type="ECO:0000256" key="6">
    <source>
        <dbReference type="SAM" id="MobiDB-lite"/>
    </source>
</evidence>
<keyword evidence="15" id="KW-1185">Reference proteome</keyword>
<dbReference type="CDD" id="cd00063">
    <property type="entry name" value="FN3"/>
    <property type="match status" value="6"/>
</dbReference>
<dbReference type="InterPro" id="IPR036116">
    <property type="entry name" value="FN3_sf"/>
</dbReference>
<gene>
    <name evidence="14" type="ORF">scyTo_0010254</name>
</gene>
<dbReference type="OMA" id="CICSERY"/>
<dbReference type="InterPro" id="IPR036645">
    <property type="entry name" value="Elafin-like_sf"/>
</dbReference>
<comment type="caution">
    <text evidence="14">The sequence shown here is derived from an EMBL/GenBank/DDBJ whole genome shotgun (WGS) entry which is preliminary data.</text>
</comment>
<dbReference type="PANTHER" id="PTHR46708:SF2">
    <property type="entry name" value="FIBRONECTIN TYPE-III DOMAIN-CONTAINING PROTEIN"/>
    <property type="match status" value="1"/>
</dbReference>
<evidence type="ECO:0000256" key="8">
    <source>
        <dbReference type="SAM" id="SignalP"/>
    </source>
</evidence>
<feature type="domain" description="Fibronectin type-III" evidence="11">
    <location>
        <begin position="681"/>
        <end position="768"/>
    </location>
</feature>
<dbReference type="Gene3D" id="2.10.25.10">
    <property type="entry name" value="Laminin"/>
    <property type="match status" value="2"/>
</dbReference>
<feature type="transmembrane region" description="Helical" evidence="7">
    <location>
        <begin position="1567"/>
        <end position="1590"/>
    </location>
</feature>
<dbReference type="InterPro" id="IPR013783">
    <property type="entry name" value="Ig-like_fold"/>
</dbReference>
<protein>
    <recommendedName>
        <fullName evidence="16">Uromodulin-like 1</fullName>
    </recommendedName>
</protein>
<feature type="domain" description="SEA" evidence="9">
    <location>
        <begin position="344"/>
        <end position="458"/>
    </location>
</feature>
<evidence type="ECO:0000256" key="5">
    <source>
        <dbReference type="PROSITE-ProRule" id="PRU00076"/>
    </source>
</evidence>
<dbReference type="GO" id="GO:0071944">
    <property type="term" value="C:cell periphery"/>
    <property type="evidence" value="ECO:0007669"/>
    <property type="project" value="UniProtKB-ARBA"/>
</dbReference>
<dbReference type="PROSITE" id="PS50026">
    <property type="entry name" value="EGF_3"/>
    <property type="match status" value="2"/>
</dbReference>
<dbReference type="CDD" id="cd00054">
    <property type="entry name" value="EGF_CA"/>
    <property type="match status" value="2"/>
</dbReference>
<feature type="domain" description="EGF-like" evidence="10">
    <location>
        <begin position="175"/>
        <end position="214"/>
    </location>
</feature>
<feature type="domain" description="ZP" evidence="12">
    <location>
        <begin position="1285"/>
        <end position="1525"/>
    </location>
</feature>
<dbReference type="InterPro" id="IPR050991">
    <property type="entry name" value="ECM_Regulatory_Proteins"/>
</dbReference>
<keyword evidence="1 5" id="KW-0245">EGF-like domain</keyword>
<evidence type="ECO:0000256" key="4">
    <source>
        <dbReference type="ARBA" id="ARBA00023157"/>
    </source>
</evidence>
<dbReference type="FunFam" id="2.10.25.10:FF:000038">
    <property type="entry name" value="Fibrillin 2"/>
    <property type="match status" value="2"/>
</dbReference>
<dbReference type="PANTHER" id="PTHR46708">
    <property type="entry name" value="TENASCIN"/>
    <property type="match status" value="1"/>
</dbReference>
<dbReference type="GO" id="GO:0030414">
    <property type="term" value="F:peptidase inhibitor activity"/>
    <property type="evidence" value="ECO:0007669"/>
    <property type="project" value="InterPro"/>
</dbReference>
<dbReference type="Pfam" id="PF00100">
    <property type="entry name" value="Zona_pellucida"/>
    <property type="match status" value="1"/>
</dbReference>
<feature type="domain" description="Fibronectin type-III" evidence="11">
    <location>
        <begin position="1070"/>
        <end position="1158"/>
    </location>
</feature>
<keyword evidence="7" id="KW-0812">Transmembrane</keyword>
<evidence type="ECO:0000256" key="2">
    <source>
        <dbReference type="ARBA" id="ARBA00022729"/>
    </source>
</evidence>
<feature type="domain" description="Fibronectin type-III" evidence="11">
    <location>
        <begin position="813"/>
        <end position="901"/>
    </location>
</feature>
<dbReference type="InterPro" id="IPR042235">
    <property type="entry name" value="ZP-C_dom"/>
</dbReference>
<dbReference type="PROSITE" id="PS00010">
    <property type="entry name" value="ASX_HYDROXYL"/>
    <property type="match status" value="2"/>
</dbReference>
<keyword evidence="2 8" id="KW-0732">Signal</keyword>
<dbReference type="InterPro" id="IPR001881">
    <property type="entry name" value="EGF-like_Ca-bd_dom"/>
</dbReference>
<dbReference type="InterPro" id="IPR055356">
    <property type="entry name" value="ZP-N"/>
</dbReference>
<dbReference type="EMBL" id="BFAA01004382">
    <property type="protein sequence ID" value="GCB67483.1"/>
    <property type="molecule type" value="Genomic_DNA"/>
</dbReference>
<dbReference type="Pfam" id="PF23344">
    <property type="entry name" value="ZP-N"/>
    <property type="match status" value="1"/>
</dbReference>
<reference evidence="14 15" key="1">
    <citation type="journal article" date="2018" name="Nat. Ecol. Evol.">
        <title>Shark genomes provide insights into elasmobranch evolution and the origin of vertebrates.</title>
        <authorList>
            <person name="Hara Y"/>
            <person name="Yamaguchi K"/>
            <person name="Onimaru K"/>
            <person name="Kadota M"/>
            <person name="Koyanagi M"/>
            <person name="Keeley SD"/>
            <person name="Tatsumi K"/>
            <person name="Tanaka K"/>
            <person name="Motone F"/>
            <person name="Kageyama Y"/>
            <person name="Nozu R"/>
            <person name="Adachi N"/>
            <person name="Nishimura O"/>
            <person name="Nakagawa R"/>
            <person name="Tanegashima C"/>
            <person name="Kiyatake I"/>
            <person name="Matsumoto R"/>
            <person name="Murakumo K"/>
            <person name="Nishida K"/>
            <person name="Terakita A"/>
            <person name="Kuratani S"/>
            <person name="Sato K"/>
            <person name="Hyodo S Kuraku.S."/>
        </authorList>
    </citation>
    <scope>NUCLEOTIDE SEQUENCE [LARGE SCALE GENOMIC DNA]</scope>
</reference>
<dbReference type="InterPro" id="IPR008197">
    <property type="entry name" value="WAP_dom"/>
</dbReference>
<feature type="domain" description="EGF-like" evidence="10">
    <location>
        <begin position="455"/>
        <end position="501"/>
    </location>
</feature>
<dbReference type="InterPro" id="IPR000082">
    <property type="entry name" value="SEA_dom"/>
</dbReference>
<dbReference type="PROSITE" id="PS50853">
    <property type="entry name" value="FN3"/>
    <property type="match status" value="5"/>
</dbReference>
<evidence type="ECO:0000313" key="15">
    <source>
        <dbReference type="Proteomes" id="UP000288216"/>
    </source>
</evidence>
<dbReference type="InterPro" id="IPR009030">
    <property type="entry name" value="Growth_fac_rcpt_cys_sf"/>
</dbReference>
<keyword evidence="3" id="KW-0677">Repeat</keyword>
<feature type="region of interest" description="Disordered" evidence="6">
    <location>
        <begin position="231"/>
        <end position="251"/>
    </location>
</feature>
<dbReference type="OrthoDB" id="10040649at2759"/>
<keyword evidence="7" id="KW-1133">Transmembrane helix</keyword>
<dbReference type="Pfam" id="PF00041">
    <property type="entry name" value="fn3"/>
    <property type="match status" value="5"/>
</dbReference>
<dbReference type="SUPFAM" id="SSF49265">
    <property type="entry name" value="Fibronectin type III"/>
    <property type="match status" value="4"/>
</dbReference>
<dbReference type="InterPro" id="IPR055355">
    <property type="entry name" value="ZP-C"/>
</dbReference>
<dbReference type="Gene3D" id="2.60.40.3210">
    <property type="entry name" value="Zona pellucida, ZP-N domain"/>
    <property type="match status" value="1"/>
</dbReference>
<feature type="chain" id="PRO_5019433163" description="Uromodulin-like 1" evidence="8">
    <location>
        <begin position="17"/>
        <end position="1612"/>
    </location>
</feature>
<evidence type="ECO:0000256" key="3">
    <source>
        <dbReference type="ARBA" id="ARBA00022737"/>
    </source>
</evidence>
<evidence type="ECO:0000256" key="1">
    <source>
        <dbReference type="ARBA" id="ARBA00022536"/>
    </source>
</evidence>
<feature type="domain" description="Fibronectin type-III" evidence="11">
    <location>
        <begin position="550"/>
        <end position="640"/>
    </location>
</feature>
<evidence type="ECO:0000259" key="12">
    <source>
        <dbReference type="PROSITE" id="PS51034"/>
    </source>
</evidence>
<feature type="domain" description="SEA" evidence="9">
    <location>
        <begin position="1155"/>
        <end position="1269"/>
    </location>
</feature>
<dbReference type="InterPro" id="IPR049883">
    <property type="entry name" value="NOTCH1_EGF-like"/>
</dbReference>
<evidence type="ECO:0008006" key="16">
    <source>
        <dbReference type="Google" id="ProtNLM"/>
    </source>
</evidence>
<dbReference type="SUPFAM" id="SSF57184">
    <property type="entry name" value="Growth factor receptor domain"/>
    <property type="match status" value="1"/>
</dbReference>
<dbReference type="Proteomes" id="UP000288216">
    <property type="component" value="Unassembled WGS sequence"/>
</dbReference>
<proteinExistence type="predicted"/>
<dbReference type="GO" id="GO:0005509">
    <property type="term" value="F:calcium ion binding"/>
    <property type="evidence" value="ECO:0007669"/>
    <property type="project" value="InterPro"/>
</dbReference>
<dbReference type="SMART" id="SM00060">
    <property type="entry name" value="FN3"/>
    <property type="match status" value="6"/>
</dbReference>
<dbReference type="InterPro" id="IPR001507">
    <property type="entry name" value="ZP_dom"/>
</dbReference>
<dbReference type="Gene3D" id="2.60.40.10">
    <property type="entry name" value="Immunoglobulins"/>
    <property type="match status" value="6"/>
</dbReference>
<dbReference type="GO" id="GO:0005576">
    <property type="term" value="C:extracellular region"/>
    <property type="evidence" value="ECO:0007669"/>
    <property type="project" value="InterPro"/>
</dbReference>
<feature type="signal peptide" evidence="8">
    <location>
        <begin position="1"/>
        <end position="16"/>
    </location>
</feature>
<organism evidence="14 15">
    <name type="scientific">Scyliorhinus torazame</name>
    <name type="common">Cloudy catshark</name>
    <name type="synonym">Catulus torazame</name>
    <dbReference type="NCBI Taxonomy" id="75743"/>
    <lineage>
        <taxon>Eukaryota</taxon>
        <taxon>Metazoa</taxon>
        <taxon>Chordata</taxon>
        <taxon>Craniata</taxon>
        <taxon>Vertebrata</taxon>
        <taxon>Chondrichthyes</taxon>
        <taxon>Elasmobranchii</taxon>
        <taxon>Galeomorphii</taxon>
        <taxon>Galeoidea</taxon>
        <taxon>Carcharhiniformes</taxon>
        <taxon>Scyliorhinidae</taxon>
        <taxon>Scyliorhinus</taxon>
    </lineage>
</organism>
<dbReference type="SMART" id="SM00241">
    <property type="entry name" value="ZP"/>
    <property type="match status" value="1"/>
</dbReference>
<dbReference type="PROSITE" id="PS51390">
    <property type="entry name" value="WAP"/>
    <property type="match status" value="1"/>
</dbReference>
<feature type="compositionally biased region" description="Polar residues" evidence="6">
    <location>
        <begin position="231"/>
        <end position="247"/>
    </location>
</feature>
<keyword evidence="7" id="KW-0472">Membrane</keyword>
<dbReference type="Gene3D" id="4.10.75.10">
    <property type="entry name" value="Elafin-like"/>
    <property type="match status" value="1"/>
</dbReference>
<name>A0A401P2Z8_SCYTO</name>
<dbReference type="InterPro" id="IPR003961">
    <property type="entry name" value="FN3_dom"/>
</dbReference>
<evidence type="ECO:0000259" key="13">
    <source>
        <dbReference type="PROSITE" id="PS51390"/>
    </source>
</evidence>
<dbReference type="STRING" id="75743.A0A401P2Z8"/>
<comment type="caution">
    <text evidence="5">Lacks conserved residue(s) required for the propagation of feature annotation.</text>
</comment>
<keyword evidence="4" id="KW-1015">Disulfide bond</keyword>
<feature type="domain" description="Fibronectin type-III" evidence="11">
    <location>
        <begin position="936"/>
        <end position="1025"/>
    </location>
</feature>
<dbReference type="PROSITE" id="PS51034">
    <property type="entry name" value="ZP_2"/>
    <property type="match status" value="1"/>
</dbReference>
<dbReference type="SMART" id="SM00179">
    <property type="entry name" value="EGF_CA"/>
    <property type="match status" value="2"/>
</dbReference>
<dbReference type="Pfam" id="PF07645">
    <property type="entry name" value="EGF_CA"/>
    <property type="match status" value="2"/>
</dbReference>
<evidence type="ECO:0000259" key="9">
    <source>
        <dbReference type="PROSITE" id="PS50024"/>
    </source>
</evidence>
<dbReference type="PROSITE" id="PS50024">
    <property type="entry name" value="SEA"/>
    <property type="match status" value="2"/>
</dbReference>
<dbReference type="InterPro" id="IPR000742">
    <property type="entry name" value="EGF"/>
</dbReference>
<evidence type="ECO:0000313" key="14">
    <source>
        <dbReference type="EMBL" id="GCB67483.1"/>
    </source>
</evidence>
<dbReference type="InterPro" id="IPR018097">
    <property type="entry name" value="EGF_Ca-bd_CS"/>
</dbReference>
<accession>A0A401P2Z8</accession>
<dbReference type="PROSITE" id="PS01187">
    <property type="entry name" value="EGF_CA"/>
    <property type="match status" value="2"/>
</dbReference>
<dbReference type="SMART" id="SM00181">
    <property type="entry name" value="EGF"/>
    <property type="match status" value="2"/>
</dbReference>
<feature type="domain" description="WAP" evidence="13">
    <location>
        <begin position="33"/>
        <end position="77"/>
    </location>
</feature>
<dbReference type="SUPFAM" id="SSF57256">
    <property type="entry name" value="Elafin-like"/>
    <property type="match status" value="1"/>
</dbReference>
<dbReference type="Gene3D" id="2.60.40.4100">
    <property type="entry name" value="Zona pellucida, ZP-C domain"/>
    <property type="match status" value="1"/>
</dbReference>
<sequence>MKRVLTIALALFVVDAFEQEAALYTSLNRSEEFASHPGTCQPEEKATGNHSCRWDTDCSGLQKCCGVSGESVCTSPIPAEGEGYFQLLIEVKQDFEQAEFDLMNHLRFLHSAVIGTLHPLNISMYHIHTQQDGGHKTVSNLLLGTRPPTTLANISKELQKVLINIVEVCHLETKDVNECEYAELNSCSLRAICSNTEGSYNCSCQNGFTDSDPSRTGRDCREVTTALLIPNTTSGQSNKAPSPITHQEWSKPTERTLCSSSPVTNLAIANVTSTSFQVLWATAAGEDQKVIVRVLKDDGVVNEIETQEMKWTVTGLEPGVLYTVEIHWQSCEARLAKELKVKTAALLLDGRAKILNYNFTESLGNTSSSEFKQFTKLWYQELENSLPPTIHQLYQSGKILVRIKSLNHGSIVVNFDIVIDQGIKLSIWNISSALISSLYNSSVFAYDQNSTSISDVNECTSPTYNDCSPHAMCKNTEGSYICICSERYRDVSPTWPGRSCEEATTTVLTPTTTQGQSSTIFASAMITYVSGPGFPAARQYSKVSHCAPSPVSNLTVFKVTSTSIQVTWTTEINQEQIFIVQLLKNGSIVNETETVELEWTMLDLEPETGYTVSIISRACEDESAAAELSVKTDTIHSGPAATLNSIQSSTRYISTMAIYLNSSRFAPGFPYAEILPCSPAPVINLTVSNVTTTSFHLTWTTDTYEEQLFIAQVVTDKVVVNETETMELEWTVLDLEPDTEYTVSVFSRACEDESPSAELNVKTETMMNALSYIPSPRQSSTGVVSTMTIYPNTSGFPIGFAYADMPPCSTPSPIINLTVFNITAKSFHVSWTTDNYEEQMFIVQLLQNDSVVKETETLELALTVSGLEPGTEYTVSVASRSCDQEGIATELNVKTAETRDTREKRSAMDFISSMTIYLNRPGSTENVPHFDAAPCSPSSVTNLAISCVTSSGFRVTWTTDTSEVQTFVLQVLKNDYIVNETETQEMEWTASELEPGTEYTVSIMWRVCEQESVATQLTVKTAPRPKVEAEMAVSNAGDQRDNIALDQSLPTSVQPLTSSSAQMSSSACVPPSIRSLIAFNVSSNSLSVVWDADATIDREFVVQLLKDNNVLVDARSKELSWTVSDLEAGVLYTVRVASQLCGKEGKAKVQEVKTAAHIVGGRARITNVMFNEGFKNSSSDKFKNFTSQFIAQILKSLPGPTMELLNSGKVKVVIKSLWEGSVNVEFQLIFDEEIAVNVSEIIVDLVTSLKSSSIFIFDPDSTDVSEPMVANPTTVGAASQSIMISCKLHEISVIMERSFLEGKKIPASSLYLGNSQCNRSIGNLTHVVLKVGWTECGTQISNNATHTVVKTTLRNIPSSSDASAGANLELPVNCTFDNSLLLTAGYTPNGMNRVSLEGIGNYVASIEAISRSRALLEDPGLTPEDEVSIQVSIDTSDSRAKLILAECWATPSSNSTSNASHTIIKTGCPVSESQTRISENGNSARVNFTVKVFSFVNMPVIYIHCQTQVCLEVNRASCQPSCGGSHAGESAEVVAERTVSLGPLYRSYNNDGGPVVKLDENPSAMKALVGLGILLCLTLVVISAVVLTIYTRWGRSFIAQSNGQNYQAFDNY</sequence>
<evidence type="ECO:0000259" key="11">
    <source>
        <dbReference type="PROSITE" id="PS50853"/>
    </source>
</evidence>